<proteinExistence type="predicted"/>
<reference evidence="2 3" key="1">
    <citation type="submission" date="2019-04" db="EMBL/GenBank/DDBJ databases">
        <title>Annotation for the trematode Fasciola gigantica.</title>
        <authorList>
            <person name="Choi Y.-J."/>
        </authorList>
    </citation>
    <scope>NUCLEOTIDE SEQUENCE [LARGE SCALE GENOMIC DNA]</scope>
    <source>
        <strain evidence="2">Uganda_cow_1</strain>
    </source>
</reference>
<accession>A0A504YF93</accession>
<feature type="compositionally biased region" description="Pro residues" evidence="1">
    <location>
        <begin position="53"/>
        <end position="66"/>
    </location>
</feature>
<evidence type="ECO:0000313" key="2">
    <source>
        <dbReference type="EMBL" id="TPP59201.1"/>
    </source>
</evidence>
<dbReference type="AlphaFoldDB" id="A0A504YF93"/>
<evidence type="ECO:0000313" key="3">
    <source>
        <dbReference type="Proteomes" id="UP000316759"/>
    </source>
</evidence>
<feature type="compositionally biased region" description="Polar residues" evidence="1">
    <location>
        <begin position="152"/>
        <end position="170"/>
    </location>
</feature>
<organism evidence="2 3">
    <name type="scientific">Fasciola gigantica</name>
    <name type="common">Giant liver fluke</name>
    <dbReference type="NCBI Taxonomy" id="46835"/>
    <lineage>
        <taxon>Eukaryota</taxon>
        <taxon>Metazoa</taxon>
        <taxon>Spiralia</taxon>
        <taxon>Lophotrochozoa</taxon>
        <taxon>Platyhelminthes</taxon>
        <taxon>Trematoda</taxon>
        <taxon>Digenea</taxon>
        <taxon>Plagiorchiida</taxon>
        <taxon>Echinostomata</taxon>
        <taxon>Echinostomatoidea</taxon>
        <taxon>Fasciolidae</taxon>
        <taxon>Fasciola</taxon>
    </lineage>
</organism>
<dbReference type="Proteomes" id="UP000316759">
    <property type="component" value="Unassembled WGS sequence"/>
</dbReference>
<keyword evidence="3" id="KW-1185">Reference proteome</keyword>
<comment type="caution">
    <text evidence="2">The sequence shown here is derived from an EMBL/GenBank/DDBJ whole genome shotgun (WGS) entry which is preliminary data.</text>
</comment>
<evidence type="ECO:0000256" key="1">
    <source>
        <dbReference type="SAM" id="MobiDB-lite"/>
    </source>
</evidence>
<dbReference type="OrthoDB" id="6324332at2759"/>
<feature type="compositionally biased region" description="Basic and acidic residues" evidence="1">
    <location>
        <begin position="138"/>
        <end position="150"/>
    </location>
</feature>
<feature type="compositionally biased region" description="Polar residues" evidence="1">
    <location>
        <begin position="119"/>
        <end position="134"/>
    </location>
</feature>
<feature type="compositionally biased region" description="Polar residues" evidence="1">
    <location>
        <begin position="67"/>
        <end position="81"/>
    </location>
</feature>
<feature type="compositionally biased region" description="Low complexity" evidence="1">
    <location>
        <begin position="43"/>
        <end position="52"/>
    </location>
</feature>
<gene>
    <name evidence="2" type="ORF">FGIG_08813</name>
</gene>
<sequence>MSSTEFQPIPRLCDRYSPWIQQPVTETSPNTEASEKTNFVSSPAPMLPLVLELPPPPSCPPPPPKNNDPNTSLTHCSSSPELTVPPNATMPTGLDGSTDPVSRDQMTTNVLTPTKMRISESNPSRTGLSTNLANVNGHDNHHDHQFDDPRNNGISNECNGSNDLDSRSVA</sequence>
<dbReference type="EMBL" id="SUNJ01011005">
    <property type="protein sequence ID" value="TPP59201.1"/>
    <property type="molecule type" value="Genomic_DNA"/>
</dbReference>
<feature type="compositionally biased region" description="Polar residues" evidence="1">
    <location>
        <begin position="19"/>
        <end position="41"/>
    </location>
</feature>
<protein>
    <submittedName>
        <fullName evidence="2">Uncharacterized protein</fullName>
    </submittedName>
</protein>
<feature type="region of interest" description="Disordered" evidence="1">
    <location>
        <begin position="1"/>
        <end position="170"/>
    </location>
</feature>
<name>A0A504YF93_FASGI</name>